<comment type="caution">
    <text evidence="1">The sequence shown here is derived from an EMBL/GenBank/DDBJ whole genome shotgun (WGS) entry which is preliminary data.</text>
</comment>
<reference evidence="1" key="1">
    <citation type="submission" date="2019-11" db="EMBL/GenBank/DDBJ databases">
        <title>Nori genome reveals adaptations in red seaweeds to the harsh intertidal environment.</title>
        <authorList>
            <person name="Wang D."/>
            <person name="Mao Y."/>
        </authorList>
    </citation>
    <scope>NUCLEOTIDE SEQUENCE</scope>
    <source>
        <tissue evidence="1">Gametophyte</tissue>
    </source>
</reference>
<name>A0ACC3CJW5_PYRYE</name>
<keyword evidence="2" id="KW-1185">Reference proteome</keyword>
<dbReference type="EMBL" id="CM020620">
    <property type="protein sequence ID" value="KAK1870087.1"/>
    <property type="molecule type" value="Genomic_DNA"/>
</dbReference>
<sequence>MSNCLPDRVDPSVTPAELSAVPNVATTLQLPEPGCHPCSRSLDMEHPDSLQRAGSVPLRPTPAPEEQPGPLRYHSIPSRRPRRSRSLLALLVSEDLARETDVYEGVPVSCDSGEMRKISSLRAASRVLGGADQDAFVDEEDGLDVIRRGSIDVSSLQPGSAAPVVNGPRSRLLMGRVGAGMPGPPSPRGVVPSLFERRCSATGKPSTAAAAPSGASGGSPKGSNALVRTLSSGLATGEALLGECAKGRQAAVRKLLRAGVSPASVDSNGRSALAYAAASGHMAVVECLVRHAGAAAALLSDVEGQTPIDEAVRAGHVEVARFLEDEVRSAAL</sequence>
<dbReference type="Proteomes" id="UP000798662">
    <property type="component" value="Chromosome 3"/>
</dbReference>
<evidence type="ECO:0000313" key="1">
    <source>
        <dbReference type="EMBL" id="KAK1870087.1"/>
    </source>
</evidence>
<protein>
    <submittedName>
        <fullName evidence="1">Uncharacterized protein</fullName>
    </submittedName>
</protein>
<organism evidence="1 2">
    <name type="scientific">Pyropia yezoensis</name>
    <name type="common">Susabi-nori</name>
    <name type="synonym">Porphyra yezoensis</name>
    <dbReference type="NCBI Taxonomy" id="2788"/>
    <lineage>
        <taxon>Eukaryota</taxon>
        <taxon>Rhodophyta</taxon>
        <taxon>Bangiophyceae</taxon>
        <taxon>Bangiales</taxon>
        <taxon>Bangiaceae</taxon>
        <taxon>Pyropia</taxon>
    </lineage>
</organism>
<evidence type="ECO:0000313" key="2">
    <source>
        <dbReference type="Proteomes" id="UP000798662"/>
    </source>
</evidence>
<accession>A0ACC3CJW5</accession>
<proteinExistence type="predicted"/>
<gene>
    <name evidence="1" type="ORF">I4F81_012549</name>
</gene>